<keyword evidence="2" id="KW-0813">Transport</keyword>
<feature type="transmembrane region" description="Helical" evidence="8">
    <location>
        <begin position="238"/>
        <end position="257"/>
    </location>
</feature>
<feature type="transmembrane region" description="Helical" evidence="8">
    <location>
        <begin position="20"/>
        <end position="43"/>
    </location>
</feature>
<dbReference type="GO" id="GO:0022857">
    <property type="term" value="F:transmembrane transporter activity"/>
    <property type="evidence" value="ECO:0007669"/>
    <property type="project" value="InterPro"/>
</dbReference>
<keyword evidence="5 8" id="KW-1133">Transmembrane helix</keyword>
<feature type="transmembrane region" description="Helical" evidence="8">
    <location>
        <begin position="147"/>
        <end position="166"/>
    </location>
</feature>
<evidence type="ECO:0000313" key="11">
    <source>
        <dbReference type="Proteomes" id="UP000217103"/>
    </source>
</evidence>
<dbReference type="Gene3D" id="1.20.1720.10">
    <property type="entry name" value="Multidrug resistance protein D"/>
    <property type="match status" value="1"/>
</dbReference>
<sequence length="502" mass="51272">MSSSVSSSVPVPSRSRWLALAILCVAAFMIVLDSSVVTVALPAIQDDLGFASADLAWVVNSYLIAFGGMLLLFGRLGDLVGRKNVFIAGLAFFTFASLLCGLADSPVLLIGARFLQGVGGAAASAVVLGMVVTMFPEPAEQARAIGVYSFVQASGASVGVIAGGALTTGVGWPWVFFVNVPIGVLTLLLAVPVVVRDIGAGLREGADILGAVLVTVGVSLLVYTIVQAADNGWGSPRTLGLAVLSVALLAGFTLRQLKARQPLLRLSIFRSRLLTGANVVMLLLVAGMFGFQFLGALYMQRVLGYSAVQTSLAFLPGPVLIAVMSLGVSPRLIPRFGPRNVLAVGLTLVAVGLLLLARAPVDGTYAVDLLPVMLLMGVGSGMMMPAVIGLAMSGADPRDAGLASGLVNTTQQVGGAIGLAVLATLAAAHSERLIASGEAEVVALNTGYHLSFLVSAALLLIGAAITLTALRTPKAAPDADAAGTPPADPSSVELPDSSDLHR</sequence>
<dbReference type="InterPro" id="IPR036259">
    <property type="entry name" value="MFS_trans_sf"/>
</dbReference>
<evidence type="ECO:0000256" key="2">
    <source>
        <dbReference type="ARBA" id="ARBA00022448"/>
    </source>
</evidence>
<evidence type="ECO:0000313" key="10">
    <source>
        <dbReference type="EMBL" id="SDQ29477.1"/>
    </source>
</evidence>
<dbReference type="NCBIfam" id="TIGR00711">
    <property type="entry name" value="efflux_EmrB"/>
    <property type="match status" value="1"/>
</dbReference>
<dbReference type="InterPro" id="IPR011701">
    <property type="entry name" value="MFS"/>
</dbReference>
<dbReference type="SUPFAM" id="SSF103473">
    <property type="entry name" value="MFS general substrate transporter"/>
    <property type="match status" value="1"/>
</dbReference>
<dbReference type="AlphaFoldDB" id="A0A1H0ZQ26"/>
<dbReference type="EMBL" id="FNKK01000002">
    <property type="protein sequence ID" value="SDQ29477.1"/>
    <property type="molecule type" value="Genomic_DNA"/>
</dbReference>
<dbReference type="GO" id="GO:0005886">
    <property type="term" value="C:plasma membrane"/>
    <property type="evidence" value="ECO:0007669"/>
    <property type="project" value="UniProtKB-SubCell"/>
</dbReference>
<dbReference type="InterPro" id="IPR020846">
    <property type="entry name" value="MFS_dom"/>
</dbReference>
<feature type="transmembrane region" description="Helical" evidence="8">
    <location>
        <begin position="340"/>
        <end position="357"/>
    </location>
</feature>
<dbReference type="InterPro" id="IPR004638">
    <property type="entry name" value="EmrB-like"/>
</dbReference>
<feature type="transmembrane region" description="Helical" evidence="8">
    <location>
        <begin position="85"/>
        <end position="108"/>
    </location>
</feature>
<gene>
    <name evidence="10" type="ORF">SAMN04489764_0079</name>
</gene>
<evidence type="ECO:0000259" key="9">
    <source>
        <dbReference type="PROSITE" id="PS50850"/>
    </source>
</evidence>
<evidence type="ECO:0000256" key="4">
    <source>
        <dbReference type="ARBA" id="ARBA00022692"/>
    </source>
</evidence>
<evidence type="ECO:0000256" key="3">
    <source>
        <dbReference type="ARBA" id="ARBA00022475"/>
    </source>
</evidence>
<evidence type="ECO:0000256" key="7">
    <source>
        <dbReference type="SAM" id="MobiDB-lite"/>
    </source>
</evidence>
<feature type="transmembrane region" description="Helical" evidence="8">
    <location>
        <begin position="278"/>
        <end position="299"/>
    </location>
</feature>
<reference evidence="10 11" key="1">
    <citation type="submission" date="2016-10" db="EMBL/GenBank/DDBJ databases">
        <authorList>
            <person name="de Groot N.N."/>
        </authorList>
    </citation>
    <scope>NUCLEOTIDE SEQUENCE [LARGE SCALE GENOMIC DNA]</scope>
    <source>
        <strain evidence="10 11">DSM 43794</strain>
    </source>
</reference>
<dbReference type="CDD" id="cd17321">
    <property type="entry name" value="MFS_MMR_MDR_like"/>
    <property type="match status" value="1"/>
</dbReference>
<organism evidence="10 11">
    <name type="scientific">Thermostaphylospora chromogena</name>
    <dbReference type="NCBI Taxonomy" id="35622"/>
    <lineage>
        <taxon>Bacteria</taxon>
        <taxon>Bacillati</taxon>
        <taxon>Actinomycetota</taxon>
        <taxon>Actinomycetes</taxon>
        <taxon>Streptosporangiales</taxon>
        <taxon>Thermomonosporaceae</taxon>
        <taxon>Thermostaphylospora</taxon>
    </lineage>
</organism>
<feature type="transmembrane region" description="Helical" evidence="8">
    <location>
        <begin position="305"/>
        <end position="328"/>
    </location>
</feature>
<keyword evidence="3" id="KW-1003">Cell membrane</keyword>
<feature type="transmembrane region" description="Helical" evidence="8">
    <location>
        <begin position="114"/>
        <end position="135"/>
    </location>
</feature>
<evidence type="ECO:0000256" key="5">
    <source>
        <dbReference type="ARBA" id="ARBA00022989"/>
    </source>
</evidence>
<feature type="transmembrane region" description="Helical" evidence="8">
    <location>
        <begin position="55"/>
        <end position="73"/>
    </location>
</feature>
<dbReference type="PROSITE" id="PS50850">
    <property type="entry name" value="MFS"/>
    <property type="match status" value="1"/>
</dbReference>
<feature type="transmembrane region" description="Helical" evidence="8">
    <location>
        <begin position="369"/>
        <end position="392"/>
    </location>
</feature>
<dbReference type="PANTHER" id="PTHR42718:SF46">
    <property type="entry name" value="BLR6921 PROTEIN"/>
    <property type="match status" value="1"/>
</dbReference>
<keyword evidence="11" id="KW-1185">Reference proteome</keyword>
<dbReference type="Gene3D" id="1.20.1250.20">
    <property type="entry name" value="MFS general substrate transporter like domains"/>
    <property type="match status" value="1"/>
</dbReference>
<dbReference type="PRINTS" id="PR01036">
    <property type="entry name" value="TCRTETB"/>
</dbReference>
<name>A0A1H0ZQ26_9ACTN</name>
<dbReference type="OrthoDB" id="4668943at2"/>
<keyword evidence="4 8" id="KW-0812">Transmembrane</keyword>
<evidence type="ECO:0000256" key="6">
    <source>
        <dbReference type="ARBA" id="ARBA00023136"/>
    </source>
</evidence>
<dbReference type="Pfam" id="PF07690">
    <property type="entry name" value="MFS_1"/>
    <property type="match status" value="1"/>
</dbReference>
<dbReference type="STRING" id="35622.SAMN04489764_0079"/>
<feature type="transmembrane region" description="Helical" evidence="8">
    <location>
        <begin position="207"/>
        <end position="226"/>
    </location>
</feature>
<feature type="domain" description="Major facilitator superfamily (MFS) profile" evidence="9">
    <location>
        <begin position="19"/>
        <end position="474"/>
    </location>
</feature>
<evidence type="ECO:0000256" key="1">
    <source>
        <dbReference type="ARBA" id="ARBA00004651"/>
    </source>
</evidence>
<proteinExistence type="predicted"/>
<feature type="region of interest" description="Disordered" evidence="7">
    <location>
        <begin position="475"/>
        <end position="502"/>
    </location>
</feature>
<feature type="compositionally biased region" description="Low complexity" evidence="7">
    <location>
        <begin position="475"/>
        <end position="485"/>
    </location>
</feature>
<feature type="transmembrane region" description="Helical" evidence="8">
    <location>
        <begin position="172"/>
        <end position="195"/>
    </location>
</feature>
<dbReference type="RefSeq" id="WP_093256664.1">
    <property type="nucleotide sequence ID" value="NZ_FNKK01000002.1"/>
</dbReference>
<evidence type="ECO:0000256" key="8">
    <source>
        <dbReference type="SAM" id="Phobius"/>
    </source>
</evidence>
<dbReference type="Proteomes" id="UP000217103">
    <property type="component" value="Unassembled WGS sequence"/>
</dbReference>
<protein>
    <submittedName>
        <fullName evidence="10">Drug resistance transporter, EmrB/QacA subfamily</fullName>
    </submittedName>
</protein>
<dbReference type="PANTHER" id="PTHR42718">
    <property type="entry name" value="MAJOR FACILITATOR SUPERFAMILY MULTIDRUG TRANSPORTER MFSC"/>
    <property type="match status" value="1"/>
</dbReference>
<feature type="transmembrane region" description="Helical" evidence="8">
    <location>
        <begin position="413"/>
        <end position="430"/>
    </location>
</feature>
<accession>A0A1H0ZQ26</accession>
<feature type="transmembrane region" description="Helical" evidence="8">
    <location>
        <begin position="450"/>
        <end position="470"/>
    </location>
</feature>
<comment type="subcellular location">
    <subcellularLocation>
        <location evidence="1">Cell membrane</location>
        <topology evidence="1">Multi-pass membrane protein</topology>
    </subcellularLocation>
</comment>
<keyword evidence="6 8" id="KW-0472">Membrane</keyword>